<reference evidence="2" key="1">
    <citation type="submission" date="2021-01" db="EMBL/GenBank/DDBJ databases">
        <title>Adiantum capillus-veneris genome.</title>
        <authorList>
            <person name="Fang Y."/>
            <person name="Liao Q."/>
        </authorList>
    </citation>
    <scope>NUCLEOTIDE SEQUENCE</scope>
    <source>
        <strain evidence="2">H3</strain>
        <tissue evidence="2">Leaf</tissue>
    </source>
</reference>
<name>A0A9D4UC59_ADICA</name>
<dbReference type="PANTHER" id="PTHR11895:SF170">
    <property type="entry name" value="AMIDASE"/>
    <property type="match status" value="1"/>
</dbReference>
<dbReference type="EMBL" id="JABFUD020000019">
    <property type="protein sequence ID" value="KAI5064818.1"/>
    <property type="molecule type" value="Genomic_DNA"/>
</dbReference>
<dbReference type="SUPFAM" id="SSF75304">
    <property type="entry name" value="Amidase signature (AS) enzymes"/>
    <property type="match status" value="1"/>
</dbReference>
<dbReference type="Proteomes" id="UP000886520">
    <property type="component" value="Chromosome 19"/>
</dbReference>
<feature type="domain" description="Amidase" evidence="1">
    <location>
        <begin position="124"/>
        <end position="559"/>
    </location>
</feature>
<comment type="caution">
    <text evidence="2">The sequence shown here is derived from an EMBL/GenBank/DDBJ whole genome shotgun (WGS) entry which is preliminary data.</text>
</comment>
<evidence type="ECO:0000313" key="3">
    <source>
        <dbReference type="Proteomes" id="UP000886520"/>
    </source>
</evidence>
<dbReference type="AlphaFoldDB" id="A0A9D4UC59"/>
<dbReference type="GO" id="GO:0003824">
    <property type="term" value="F:catalytic activity"/>
    <property type="evidence" value="ECO:0007669"/>
    <property type="project" value="InterPro"/>
</dbReference>
<dbReference type="InterPro" id="IPR000120">
    <property type="entry name" value="Amidase"/>
</dbReference>
<dbReference type="InterPro" id="IPR023631">
    <property type="entry name" value="Amidase_dom"/>
</dbReference>
<proteinExistence type="predicted"/>
<accession>A0A9D4UC59</accession>
<dbReference type="Pfam" id="PF01425">
    <property type="entry name" value="Amidase"/>
    <property type="match status" value="1"/>
</dbReference>
<sequence length="591" mass="63426">MAAADSELPTPSFPLPSVEEVSRLSISSFAYELPAHQLLTYHRYVCSFLQIACDGFEKKADLTEDDIAFPMPASLQASTDEQQTSSSFFTGEADRSYTALPAASAENSLGAWTLKCSISTSEDDNATRPLYGKRVVIKDNIPMRGMPMYCGTSLAFTPLTDSPLVTRCIAAGATIVGKAQCEYMCLSASSHTSSAGPVRNPVAPDYHAGGSSSGCAALVASGEADLSIGCDQGGSCRVPGAMCGVVGCKPTHGLVPYTYIDGMYGPIDHAGPITRTVEDNALLLGVLAGWDGLDERASCTAKTTRKVNYCEGLRQGVKGMRIGVVKEGLMKPFMEEDVKRATEDSAQLLRQMGAEVGSVSIPLHFTSVAIWVLCVLPSVVQRLFFSRERDRLLGVDKDGKVYDRRSFLQEHLLAHVASWSFQFRIAMLAGEWLRVHFPESLKVAEVYKQPLIKSYASALLQYDVLLFPTTACKSKKLPTHLSTSHEYEHASAELLAEHAELGFGLTINTVCSNVTGHPALSVPVGGGMAAASKGGESSDGVALPIGVMLVGDFFQEASLYRVAYALEQARPWQSFLYCGGNSLATHPLIPT</sequence>
<protein>
    <recommendedName>
        <fullName evidence="1">Amidase domain-containing protein</fullName>
    </recommendedName>
</protein>
<evidence type="ECO:0000313" key="2">
    <source>
        <dbReference type="EMBL" id="KAI5064818.1"/>
    </source>
</evidence>
<dbReference type="InterPro" id="IPR036928">
    <property type="entry name" value="AS_sf"/>
</dbReference>
<dbReference type="OrthoDB" id="566138at2759"/>
<organism evidence="2 3">
    <name type="scientific">Adiantum capillus-veneris</name>
    <name type="common">Maidenhair fern</name>
    <dbReference type="NCBI Taxonomy" id="13818"/>
    <lineage>
        <taxon>Eukaryota</taxon>
        <taxon>Viridiplantae</taxon>
        <taxon>Streptophyta</taxon>
        <taxon>Embryophyta</taxon>
        <taxon>Tracheophyta</taxon>
        <taxon>Polypodiopsida</taxon>
        <taxon>Polypodiidae</taxon>
        <taxon>Polypodiales</taxon>
        <taxon>Pteridineae</taxon>
        <taxon>Pteridaceae</taxon>
        <taxon>Vittarioideae</taxon>
        <taxon>Adiantum</taxon>
    </lineage>
</organism>
<keyword evidence="3" id="KW-1185">Reference proteome</keyword>
<evidence type="ECO:0000259" key="1">
    <source>
        <dbReference type="Pfam" id="PF01425"/>
    </source>
</evidence>
<gene>
    <name evidence="2" type="ORF">GOP47_0019513</name>
</gene>
<dbReference type="Gene3D" id="3.90.1300.10">
    <property type="entry name" value="Amidase signature (AS) domain"/>
    <property type="match status" value="1"/>
</dbReference>
<dbReference type="PANTHER" id="PTHR11895">
    <property type="entry name" value="TRANSAMIDASE"/>
    <property type="match status" value="1"/>
</dbReference>